<evidence type="ECO:0000256" key="1">
    <source>
        <dbReference type="ARBA" id="ARBA00023004"/>
    </source>
</evidence>
<dbReference type="Proteomes" id="UP000279029">
    <property type="component" value="Chromosome"/>
</dbReference>
<dbReference type="RefSeq" id="WP_125135938.1">
    <property type="nucleotide sequence ID" value="NZ_LR130778.1"/>
</dbReference>
<protein>
    <submittedName>
        <fullName evidence="3">Ferrous iron transport protein A</fullName>
    </submittedName>
</protein>
<dbReference type="InterPro" id="IPR038157">
    <property type="entry name" value="FeoA_core_dom"/>
</dbReference>
<dbReference type="InterPro" id="IPR053184">
    <property type="entry name" value="FeoA-like"/>
</dbReference>
<dbReference type="PANTHER" id="PTHR43151">
    <property type="entry name" value="FEOA FAMILY PROTEIN"/>
    <property type="match status" value="1"/>
</dbReference>
<accession>A0A3P7PBZ2</accession>
<dbReference type="Pfam" id="PF04023">
    <property type="entry name" value="FeoA"/>
    <property type="match status" value="1"/>
</dbReference>
<dbReference type="OrthoDB" id="5984at2"/>
<evidence type="ECO:0000313" key="4">
    <source>
        <dbReference type="Proteomes" id="UP000279029"/>
    </source>
</evidence>
<organism evidence="3 4">
    <name type="scientific">Petrocella atlantisensis</name>
    <dbReference type="NCBI Taxonomy" id="2173034"/>
    <lineage>
        <taxon>Bacteria</taxon>
        <taxon>Bacillati</taxon>
        <taxon>Bacillota</taxon>
        <taxon>Clostridia</taxon>
        <taxon>Lachnospirales</taxon>
        <taxon>Vallitaleaceae</taxon>
        <taxon>Petrocella</taxon>
    </lineage>
</organism>
<dbReference type="EMBL" id="LR130778">
    <property type="protein sequence ID" value="VDN46418.1"/>
    <property type="molecule type" value="Genomic_DNA"/>
</dbReference>
<keyword evidence="4" id="KW-1185">Reference proteome</keyword>
<dbReference type="SUPFAM" id="SSF50037">
    <property type="entry name" value="C-terminal domain of transcriptional repressors"/>
    <property type="match status" value="1"/>
</dbReference>
<proteinExistence type="predicted"/>
<dbReference type="InterPro" id="IPR007167">
    <property type="entry name" value="Fe-transptr_FeoA-like"/>
</dbReference>
<gene>
    <name evidence="3" type="ORF">PATL70BA_0560</name>
</gene>
<reference evidence="3 4" key="1">
    <citation type="submission" date="2018-09" db="EMBL/GenBank/DDBJ databases">
        <authorList>
            <person name="Postec A."/>
        </authorList>
    </citation>
    <scope>NUCLEOTIDE SEQUENCE [LARGE SCALE GENOMIC DNA]</scope>
    <source>
        <strain evidence="3">70B-A</strain>
    </source>
</reference>
<evidence type="ECO:0000313" key="3">
    <source>
        <dbReference type="EMBL" id="VDN46418.1"/>
    </source>
</evidence>
<keyword evidence="1" id="KW-0408">Iron</keyword>
<dbReference type="PANTHER" id="PTHR43151:SF1">
    <property type="entry name" value="SSR2333 PROTEIN"/>
    <property type="match status" value="1"/>
</dbReference>
<evidence type="ECO:0000259" key="2">
    <source>
        <dbReference type="SMART" id="SM00899"/>
    </source>
</evidence>
<sequence>MSLNKAKIGQTFTIVKIEGHEKIRKFLFTLGCFEGECITIISKLAGNYIVNIKDSRYAIDEAMAKSIRLAA</sequence>
<feature type="domain" description="Ferrous iron transporter FeoA-like" evidence="2">
    <location>
        <begin position="1"/>
        <end position="71"/>
    </location>
</feature>
<dbReference type="GO" id="GO:0046914">
    <property type="term" value="F:transition metal ion binding"/>
    <property type="evidence" value="ECO:0007669"/>
    <property type="project" value="InterPro"/>
</dbReference>
<dbReference type="SMART" id="SM00899">
    <property type="entry name" value="FeoA"/>
    <property type="match status" value="1"/>
</dbReference>
<dbReference type="AlphaFoldDB" id="A0A3P7PBZ2"/>
<dbReference type="Gene3D" id="2.30.30.90">
    <property type="match status" value="1"/>
</dbReference>
<dbReference type="KEGG" id="cbar:PATL70BA_0560"/>
<name>A0A3P7PBZ2_9FIRM</name>
<dbReference type="InterPro" id="IPR008988">
    <property type="entry name" value="Transcriptional_repressor_C"/>
</dbReference>